<reference evidence="2 3" key="1">
    <citation type="submission" date="2013-08" db="EMBL/GenBank/DDBJ databases">
        <title>Biodegradation of aromatic compounds in biofilm forming Pseudomonas isolated from sewage sludge.</title>
        <authorList>
            <person name="Qureshi A."/>
            <person name="Ghosh S."/>
            <person name="Khardenavis A.A."/>
            <person name="Kapley A."/>
            <person name="Purohit H.J."/>
        </authorList>
    </citation>
    <scope>NUCLEOTIDE SEQUENCE [LARGE SCALE GENOMIC DNA]</scope>
    <source>
        <strain evidence="2 3">EGD-AQ6</strain>
    </source>
</reference>
<dbReference type="PATRIC" id="fig|1390371.3.peg.1092"/>
<dbReference type="EMBL" id="AVQG01000005">
    <property type="protein sequence ID" value="ERH60429.1"/>
    <property type="molecule type" value="Genomic_DNA"/>
</dbReference>
<sequence>MIYSSFHNLVGRRPEMLRTLLGEVALELGETSNLGQLLRAGVWTEFESAWSALTIPQRAAA</sequence>
<dbReference type="eggNOG" id="COG1672">
    <property type="taxonomic scope" value="Bacteria"/>
</dbReference>
<dbReference type="Proteomes" id="UP000016504">
    <property type="component" value="Unassembled WGS sequence"/>
</dbReference>
<proteinExistence type="predicted"/>
<dbReference type="EMBL" id="CP007637">
    <property type="protein sequence ID" value="AIB39020.1"/>
    <property type="molecule type" value="Genomic_DNA"/>
</dbReference>
<organism evidence="1 4">
    <name type="scientific">Pseudomonas simiae</name>
    <dbReference type="NCBI Taxonomy" id="321846"/>
    <lineage>
        <taxon>Bacteria</taxon>
        <taxon>Pseudomonadati</taxon>
        <taxon>Pseudomonadota</taxon>
        <taxon>Gammaproteobacteria</taxon>
        <taxon>Pseudomonadales</taxon>
        <taxon>Pseudomonadaceae</taxon>
        <taxon>Pseudomonas</taxon>
    </lineage>
</organism>
<reference evidence="1 4" key="2">
    <citation type="submission" date="2014-05" db="EMBL/GenBank/DDBJ databases">
        <title>Pseudomonas simiae WCS417.</title>
        <authorList>
            <person name="Berendsen R.L."/>
        </authorList>
    </citation>
    <scope>NUCLEOTIDE SEQUENCE [LARGE SCALE GENOMIC DNA]</scope>
    <source>
        <strain evidence="1 4">WCS417</strain>
    </source>
</reference>
<dbReference type="Proteomes" id="UP000027308">
    <property type="component" value="Chromosome"/>
</dbReference>
<evidence type="ECO:0000313" key="4">
    <source>
        <dbReference type="Proteomes" id="UP000027308"/>
    </source>
</evidence>
<dbReference type="RefSeq" id="WP_010207110.1">
    <property type="nucleotide sequence ID" value="NZ_AVQG01000005.1"/>
</dbReference>
<name>A0A1N7U2H7_9PSED</name>
<dbReference type="OrthoDB" id="8576717at2"/>
<protein>
    <submittedName>
        <fullName evidence="1">Uncharacterized protein</fullName>
    </submittedName>
</protein>
<dbReference type="AlphaFoldDB" id="A0A1N7U2H7"/>
<evidence type="ECO:0000313" key="3">
    <source>
        <dbReference type="Proteomes" id="UP000016504"/>
    </source>
</evidence>
<evidence type="ECO:0000313" key="2">
    <source>
        <dbReference type="EMBL" id="ERH60429.1"/>
    </source>
</evidence>
<gene>
    <name evidence="2" type="ORF">O204_18760</name>
    <name evidence="1" type="ORF">PS417_26265</name>
</gene>
<accession>A0A1N7U2H7</accession>
<evidence type="ECO:0000313" key="1">
    <source>
        <dbReference type="EMBL" id="AIB39020.1"/>
    </source>
</evidence>
<accession>U1TQK5</accession>